<reference evidence="2" key="1">
    <citation type="submission" date="2022-07" db="EMBL/GenBank/DDBJ databases">
        <title>Genome analysis of Parmales, a sister group of diatoms, reveals the evolutionary specialization of diatoms from phago-mixotrophs to photoautotrophs.</title>
        <authorList>
            <person name="Ban H."/>
            <person name="Sato S."/>
            <person name="Yoshikawa S."/>
            <person name="Kazumasa Y."/>
            <person name="Nakamura Y."/>
            <person name="Ichinomiya M."/>
            <person name="Saitoh K."/>
            <person name="Sato N."/>
            <person name="Blanc-Mathieu R."/>
            <person name="Endo H."/>
            <person name="Kuwata A."/>
            <person name="Ogata H."/>
        </authorList>
    </citation>
    <scope>NUCLEOTIDE SEQUENCE</scope>
</reference>
<dbReference type="Proteomes" id="UP001165082">
    <property type="component" value="Unassembled WGS sequence"/>
</dbReference>
<keyword evidence="1" id="KW-0812">Transmembrane</keyword>
<keyword evidence="1" id="KW-1133">Transmembrane helix</keyword>
<dbReference type="OrthoDB" id="10595160at2759"/>
<sequence>MVSVGMAAALLWLSFNYIPEYEHVFMILVSYITLNLGILLYVLTLVVKINFELNDNYLKDLERIRHALKMQGKKSAVVEVIDDEIRMLKNAPRYAGRMLGVRINAQHVAKLIVTVFAAMCSALLRVGIVD</sequence>
<evidence type="ECO:0000313" key="2">
    <source>
        <dbReference type="EMBL" id="GMH68033.1"/>
    </source>
</evidence>
<feature type="transmembrane region" description="Helical" evidence="1">
    <location>
        <begin position="108"/>
        <end position="128"/>
    </location>
</feature>
<feature type="transmembrane region" description="Helical" evidence="1">
    <location>
        <begin position="26"/>
        <end position="47"/>
    </location>
</feature>
<protein>
    <submittedName>
        <fullName evidence="2">Uncharacterized protein</fullName>
    </submittedName>
</protein>
<keyword evidence="1" id="KW-0472">Membrane</keyword>
<organism evidence="2 3">
    <name type="scientific">Triparma retinervis</name>
    <dbReference type="NCBI Taxonomy" id="2557542"/>
    <lineage>
        <taxon>Eukaryota</taxon>
        <taxon>Sar</taxon>
        <taxon>Stramenopiles</taxon>
        <taxon>Ochrophyta</taxon>
        <taxon>Bolidophyceae</taxon>
        <taxon>Parmales</taxon>
        <taxon>Triparmaceae</taxon>
        <taxon>Triparma</taxon>
    </lineage>
</organism>
<proteinExistence type="predicted"/>
<dbReference type="EMBL" id="BRXZ01001312">
    <property type="protein sequence ID" value="GMH68033.1"/>
    <property type="molecule type" value="Genomic_DNA"/>
</dbReference>
<accession>A0A9W7AF21</accession>
<evidence type="ECO:0000313" key="3">
    <source>
        <dbReference type="Proteomes" id="UP001165082"/>
    </source>
</evidence>
<evidence type="ECO:0000256" key="1">
    <source>
        <dbReference type="SAM" id="Phobius"/>
    </source>
</evidence>
<comment type="caution">
    <text evidence="2">The sequence shown here is derived from an EMBL/GenBank/DDBJ whole genome shotgun (WGS) entry which is preliminary data.</text>
</comment>
<keyword evidence="3" id="KW-1185">Reference proteome</keyword>
<gene>
    <name evidence="2" type="ORF">TrRE_jg4678</name>
</gene>
<name>A0A9W7AF21_9STRA</name>
<dbReference type="AlphaFoldDB" id="A0A9W7AF21"/>